<dbReference type="InterPro" id="IPR023765">
    <property type="entry name" value="SBP_5_CS"/>
</dbReference>
<dbReference type="InterPro" id="IPR030678">
    <property type="entry name" value="Peptide/Ni-bd"/>
</dbReference>
<keyword evidence="2" id="KW-0813">Transport</keyword>
<comment type="caution">
    <text evidence="5">The sequence shown here is derived from an EMBL/GenBank/DDBJ whole genome shotgun (WGS) entry which is preliminary data.</text>
</comment>
<dbReference type="Pfam" id="PF00496">
    <property type="entry name" value="SBP_bac_5"/>
    <property type="match status" value="1"/>
</dbReference>
<evidence type="ECO:0000259" key="4">
    <source>
        <dbReference type="Pfam" id="PF00496"/>
    </source>
</evidence>
<sequence>MPRAFRHNARRAILLAAATLLAISVLAGCAREPEIKNPRAITVGSIGEPKRLLPMLASDSSSGDISGLVFNGLIKYGPDIKLTGDLAHSWEVSPDGLSVTFHLRKGVKWHDGEPFTARDVVFTYNTVTDPETPTPYGANYGPVKSVQAVDDHTVLVTYTEIFAPALESWAMGIIPRHLLEGTDIGKSELNRKPVGTGPYKLSEWATGQKVVLESYSGYFEGKPGVDKYIMRIIPDTATQFLELKFGGLDFMGLTPTQYKLESGKPLFKKYFQRFRYPSFGFTYMGYNHLDPRFKDKRIRRALTHAIDKEEIIKGVLLGYGTPATGPFPPESWAYNPKVKDPEYDPEMALALLKEAGWERDSDGVLKKDGEPFSFTLITNQGNDQRLKAAQIISERLKAIGIHMEIKVLEWQAFLHEFVNKKRFEAIILGWGLSRDPDLYDIWHSSKTKEGEFNFISYSNEEVDRLLLEGRRTFDIKERTRIYHRVHEIMAEDQPYTFLYVADALPILHKRFKGVEKAPIGIFYDFVNWSIPEDKTRWYQ</sequence>
<dbReference type="SUPFAM" id="SSF53850">
    <property type="entry name" value="Periplasmic binding protein-like II"/>
    <property type="match status" value="1"/>
</dbReference>
<name>A0A0F9MBD4_9ZZZZ</name>
<dbReference type="Gene3D" id="3.90.76.10">
    <property type="entry name" value="Dipeptide-binding Protein, Domain 1"/>
    <property type="match status" value="1"/>
</dbReference>
<evidence type="ECO:0000256" key="2">
    <source>
        <dbReference type="ARBA" id="ARBA00022448"/>
    </source>
</evidence>
<dbReference type="FunFam" id="3.10.105.10:FF:000006">
    <property type="entry name" value="Peptide ABC transporter substrate-binding protein"/>
    <property type="match status" value="1"/>
</dbReference>
<dbReference type="PROSITE" id="PS51257">
    <property type="entry name" value="PROKAR_LIPOPROTEIN"/>
    <property type="match status" value="1"/>
</dbReference>
<comment type="similarity">
    <text evidence="1">Belongs to the bacterial solute-binding protein 5 family.</text>
</comment>
<gene>
    <name evidence="5" type="ORF">LCGC14_1405060</name>
</gene>
<dbReference type="AlphaFoldDB" id="A0A0F9MBD4"/>
<dbReference type="CDD" id="cd08514">
    <property type="entry name" value="PBP2_AppA_like"/>
    <property type="match status" value="1"/>
</dbReference>
<feature type="domain" description="Solute-binding protein family 5" evidence="4">
    <location>
        <begin position="82"/>
        <end position="445"/>
    </location>
</feature>
<organism evidence="5">
    <name type="scientific">marine sediment metagenome</name>
    <dbReference type="NCBI Taxonomy" id="412755"/>
    <lineage>
        <taxon>unclassified sequences</taxon>
        <taxon>metagenomes</taxon>
        <taxon>ecological metagenomes</taxon>
    </lineage>
</organism>
<dbReference type="Gene3D" id="3.10.105.10">
    <property type="entry name" value="Dipeptide-binding Protein, Domain 3"/>
    <property type="match status" value="1"/>
</dbReference>
<dbReference type="InterPro" id="IPR000914">
    <property type="entry name" value="SBP_5_dom"/>
</dbReference>
<evidence type="ECO:0000256" key="3">
    <source>
        <dbReference type="ARBA" id="ARBA00022729"/>
    </source>
</evidence>
<evidence type="ECO:0000256" key="1">
    <source>
        <dbReference type="ARBA" id="ARBA00005695"/>
    </source>
</evidence>
<dbReference type="FunFam" id="3.90.76.10:FF:000004">
    <property type="entry name" value="Peptide ABC transporter substrate-binding protein"/>
    <property type="match status" value="1"/>
</dbReference>
<dbReference type="GO" id="GO:0015833">
    <property type="term" value="P:peptide transport"/>
    <property type="evidence" value="ECO:0007669"/>
    <property type="project" value="TreeGrafter"/>
</dbReference>
<dbReference type="Gene3D" id="3.40.190.10">
    <property type="entry name" value="Periplasmic binding protein-like II"/>
    <property type="match status" value="1"/>
</dbReference>
<dbReference type="PIRSF" id="PIRSF002741">
    <property type="entry name" value="MppA"/>
    <property type="match status" value="1"/>
</dbReference>
<dbReference type="PROSITE" id="PS01040">
    <property type="entry name" value="SBP_BACTERIAL_5"/>
    <property type="match status" value="1"/>
</dbReference>
<dbReference type="GO" id="GO:0043190">
    <property type="term" value="C:ATP-binding cassette (ABC) transporter complex"/>
    <property type="evidence" value="ECO:0007669"/>
    <property type="project" value="InterPro"/>
</dbReference>
<dbReference type="PANTHER" id="PTHR30290">
    <property type="entry name" value="PERIPLASMIC BINDING COMPONENT OF ABC TRANSPORTER"/>
    <property type="match status" value="1"/>
</dbReference>
<dbReference type="PANTHER" id="PTHR30290:SF9">
    <property type="entry name" value="OLIGOPEPTIDE-BINDING PROTEIN APPA"/>
    <property type="match status" value="1"/>
</dbReference>
<dbReference type="GO" id="GO:0042597">
    <property type="term" value="C:periplasmic space"/>
    <property type="evidence" value="ECO:0007669"/>
    <property type="project" value="UniProtKB-ARBA"/>
</dbReference>
<proteinExistence type="inferred from homology"/>
<keyword evidence="3" id="KW-0732">Signal</keyword>
<evidence type="ECO:0000313" key="5">
    <source>
        <dbReference type="EMBL" id="KKM73975.1"/>
    </source>
</evidence>
<protein>
    <recommendedName>
        <fullName evidence="4">Solute-binding protein family 5 domain-containing protein</fullName>
    </recommendedName>
</protein>
<accession>A0A0F9MBD4</accession>
<dbReference type="EMBL" id="LAZR01009215">
    <property type="protein sequence ID" value="KKM73975.1"/>
    <property type="molecule type" value="Genomic_DNA"/>
</dbReference>
<dbReference type="InterPro" id="IPR039424">
    <property type="entry name" value="SBP_5"/>
</dbReference>
<dbReference type="GO" id="GO:1904680">
    <property type="term" value="F:peptide transmembrane transporter activity"/>
    <property type="evidence" value="ECO:0007669"/>
    <property type="project" value="TreeGrafter"/>
</dbReference>
<reference evidence="5" key="1">
    <citation type="journal article" date="2015" name="Nature">
        <title>Complex archaea that bridge the gap between prokaryotes and eukaryotes.</title>
        <authorList>
            <person name="Spang A."/>
            <person name="Saw J.H."/>
            <person name="Jorgensen S.L."/>
            <person name="Zaremba-Niedzwiedzka K."/>
            <person name="Martijn J."/>
            <person name="Lind A.E."/>
            <person name="van Eijk R."/>
            <person name="Schleper C."/>
            <person name="Guy L."/>
            <person name="Ettema T.J."/>
        </authorList>
    </citation>
    <scope>NUCLEOTIDE SEQUENCE</scope>
</reference>